<reference evidence="1 2" key="1">
    <citation type="journal article" date="2006" name="Genome Biol.">
        <title>Genomic analysis reveals that Pseudomonas aeruginosa virulence is combinatorial.</title>
        <authorList>
            <person name="Lee D.G."/>
            <person name="Urbach J.M."/>
            <person name="Wu G."/>
            <person name="Liberati N.T."/>
            <person name="Feinbaum R.L."/>
            <person name="Miyata S."/>
            <person name="Diggins L.T."/>
            <person name="He J."/>
            <person name="Saucier M."/>
            <person name="Deziel E."/>
            <person name="Friedman L."/>
            <person name="Li L."/>
            <person name="Grills G."/>
            <person name="Montgomery K."/>
            <person name="Kucherlapati R."/>
            <person name="Rahme L.G."/>
            <person name="Ausubel F.M."/>
        </authorList>
    </citation>
    <scope>NUCLEOTIDE SEQUENCE [LARGE SCALE GENOMIC DNA]</scope>
    <source>
        <strain evidence="1 2">UCBPP-PA14</strain>
    </source>
</reference>
<dbReference type="RefSeq" id="WP_003137195.1">
    <property type="nucleotide sequence ID" value="NC_008463.1"/>
</dbReference>
<proteinExistence type="predicted"/>
<dbReference type="SMR" id="A0A0H2ZKW0"/>
<dbReference type="AlphaFoldDB" id="A0A0H2ZKW0"/>
<sequence>MAELNVIFDVPEAIAEGLKNGVYERIGGVIRRVADKQIVMWLQEGVLLERDTAEQLLKQGAEHVQLLRQQAEQLQMLGVQQQLIMGLEVANLAVSVAGFALTLYKLQGIENQLRHMDGKLDDIRQGVEWLDVRQMISRLAPLHAALQHVREAGLYRNAAMMQQQLGIANSQLAESQSYFGGLLQHVSERSFEYLQPGEFAAAYRGWVMSAQGRLQVLARLGEMDLAAHLANEFKERHAGFGQRLQQSLKNPALRLMAGQQGETNHARLLSIAEQAVGAHEIIRGNVMQLEFMRDEQLDLPILNSPAGYQGLAFCRVG</sequence>
<protein>
    <submittedName>
        <fullName evidence="1">Uncharacterized protein</fullName>
    </submittedName>
</protein>
<dbReference type="HOGENOM" id="CLU_879610_0_0_6"/>
<gene>
    <name evidence="1" type="ordered locus">PA14_03350</name>
</gene>
<dbReference type="EMBL" id="CP000438">
    <property type="protein sequence ID" value="ABJ15221.1"/>
    <property type="molecule type" value="Genomic_DNA"/>
</dbReference>
<dbReference type="BioCyc" id="PAER208963:G1G74-280-MONOMER"/>
<accession>A0A0H2ZKW0</accession>
<name>A0A0H2ZKW0_PSEAB</name>
<evidence type="ECO:0000313" key="2">
    <source>
        <dbReference type="Proteomes" id="UP000000653"/>
    </source>
</evidence>
<dbReference type="Proteomes" id="UP000000653">
    <property type="component" value="Chromosome"/>
</dbReference>
<dbReference type="KEGG" id="pau:PA14_03350"/>
<evidence type="ECO:0000313" key="1">
    <source>
        <dbReference type="EMBL" id="ABJ15221.1"/>
    </source>
</evidence>
<organism evidence="1 2">
    <name type="scientific">Pseudomonas aeruginosa (strain UCBPP-PA14)</name>
    <dbReference type="NCBI Taxonomy" id="208963"/>
    <lineage>
        <taxon>Bacteria</taxon>
        <taxon>Pseudomonadati</taxon>
        <taxon>Pseudomonadota</taxon>
        <taxon>Gammaproteobacteria</taxon>
        <taxon>Pseudomonadales</taxon>
        <taxon>Pseudomonadaceae</taxon>
        <taxon>Pseudomonas</taxon>
    </lineage>
</organism>